<dbReference type="PRINTS" id="PR00489">
    <property type="entry name" value="FRIZZLED"/>
</dbReference>
<dbReference type="SMART" id="SM01330">
    <property type="entry name" value="Frizzled"/>
    <property type="match status" value="1"/>
</dbReference>
<keyword evidence="6 11" id="KW-0472">Membrane</keyword>
<feature type="transmembrane region" description="Helical" evidence="11">
    <location>
        <begin position="263"/>
        <end position="285"/>
    </location>
</feature>
<feature type="domain" description="G-protein coupled receptors family 2 profile 2" evidence="14">
    <location>
        <begin position="225"/>
        <end position="462"/>
    </location>
</feature>
<dbReference type="Gene3D" id="1.20.1070.10">
    <property type="entry name" value="Rhodopsin 7-helix transmembrane proteins"/>
    <property type="match status" value="1"/>
</dbReference>
<dbReference type="OrthoDB" id="10064659at2759"/>
<feature type="domain" description="FZ" evidence="13">
    <location>
        <begin position="45"/>
        <end position="170"/>
    </location>
</feature>
<comment type="subcellular location">
    <subcellularLocation>
        <location evidence="1">Membrane</location>
        <topology evidence="1">Multi-pass membrane protein</topology>
    </subcellularLocation>
</comment>
<feature type="transmembrane region" description="Helical" evidence="11">
    <location>
        <begin position="230"/>
        <end position="251"/>
    </location>
</feature>
<dbReference type="OMA" id="HGPRKNS"/>
<keyword evidence="5 11" id="KW-1133">Transmembrane helix</keyword>
<protein>
    <recommendedName>
        <fullName evidence="17">Smoothened-like protein</fullName>
    </recommendedName>
</protein>
<dbReference type="GO" id="GO:0030425">
    <property type="term" value="C:dendrite"/>
    <property type="evidence" value="ECO:0007669"/>
    <property type="project" value="TreeGrafter"/>
</dbReference>
<dbReference type="InterPro" id="IPR000539">
    <property type="entry name" value="Frizzled/Smoothened_7TM"/>
</dbReference>
<dbReference type="Proteomes" id="UP000594260">
    <property type="component" value="Unplaced"/>
</dbReference>
<dbReference type="InterPro" id="IPR017981">
    <property type="entry name" value="GPCR_2-like_7TM"/>
</dbReference>
<evidence type="ECO:0008006" key="17">
    <source>
        <dbReference type="Google" id="ProtNLM"/>
    </source>
</evidence>
<dbReference type="GO" id="GO:0004888">
    <property type="term" value="F:transmembrane signaling receptor activity"/>
    <property type="evidence" value="ECO:0007669"/>
    <property type="project" value="InterPro"/>
</dbReference>
<feature type="region of interest" description="Disordered" evidence="10">
    <location>
        <begin position="580"/>
        <end position="599"/>
    </location>
</feature>
<keyword evidence="12" id="KW-0732">Signal</keyword>
<evidence type="ECO:0000256" key="11">
    <source>
        <dbReference type="SAM" id="Phobius"/>
    </source>
</evidence>
<dbReference type="EnsemblMetazoa" id="XM_022809092">
    <property type="protein sequence ID" value="XP_022664827"/>
    <property type="gene ID" value="LOC111251939"/>
</dbReference>
<dbReference type="InterPro" id="IPR036790">
    <property type="entry name" value="Frizzled_dom_sf"/>
</dbReference>
<dbReference type="AlphaFoldDB" id="A0A7M7KEY7"/>
<evidence type="ECO:0000259" key="14">
    <source>
        <dbReference type="PROSITE" id="PS50261"/>
    </source>
</evidence>
<evidence type="ECO:0000256" key="12">
    <source>
        <dbReference type="SAM" id="SignalP"/>
    </source>
</evidence>
<dbReference type="GO" id="GO:0007389">
    <property type="term" value="P:pattern specification process"/>
    <property type="evidence" value="ECO:0007669"/>
    <property type="project" value="TreeGrafter"/>
</dbReference>
<feature type="transmembrane region" description="Helical" evidence="11">
    <location>
        <begin position="397"/>
        <end position="420"/>
    </location>
</feature>
<evidence type="ECO:0000256" key="3">
    <source>
        <dbReference type="ARBA" id="ARBA00022473"/>
    </source>
</evidence>
<feature type="region of interest" description="Disordered" evidence="10">
    <location>
        <begin position="626"/>
        <end position="686"/>
    </location>
</feature>
<sequence>MERTRSVRTLMSCVVFVVVLVAGNTVSALEIAHYERSLQYRSVCTRQATCQEHNNLTCFGSQLPYISTTVELVDDAENQREVDERLTQLEAGLRKVPRCWQLAQPLLCSLYRPPCKNNSVHLISNTLCESARKACKIIMPQVGPQVGNVEWPYFLRCEQDVFFTKGCKNDATKSDIPKIRFNLSHECPTPLIHTTNRHSWYSEIDYCGISCTENPLISREEQTTKRWYDAWFVIVSVFCCLLTLLLYVPYSRSQNRLTYPDRLKFWFTVCLFIVCGGHCAQFLGLRELMLCNGDGTIRRDEPSPNWSLACLTNFVACYYFLNAAYVWFVIICGALNKSVLVVPLQNRSEADYWKSKFSYFHLSAWCFPLIMCVAVVVGPGIEADSIKGVCFVGRSSVLYRELLVSLPFLLALLIGALFLVHLTYKLHQRKYSSTTMLKEDSHKSIGKAMRRLQMFFLVMLGIGLITGFSLWYEATRYELWRTSTREHFACQLNVVQQPSDELNHAMETTSCELKDKPNLVILQIQLLVLPLACFTLLLATCKSSVAEACKHVFAKFVLRKKTQPPGKGFTQEIAALFAQEQDDEEEDHGPGDSVSQNLSSSYANMFSGMGYNVLSHQPVMIGRRYSSTSDVSHQTSNYMSSRALKRKTRKERNRQRVAEKTAVSKGENGDITVPFLPSQEQPSISQETQIRKRVLTQEDIVNSPFMHGMSGEARENRLYPYWRKPRPPGKLPPASKVPKLPLPPLIPPPIYSSLAGGLPRAAGPHPMQVPFAFPPQPCSLIDVYTGFPIAACPHYFAPYGIMPAPAPVNNDFMPFHDLDNIKSPIIPLRAHETGSETSYRVIVPSDTEYDTDAYRPQTAIPRNHARSKATGRSSAPFKMPGGFVSN</sequence>
<dbReference type="GO" id="GO:0071679">
    <property type="term" value="P:commissural neuron axon guidance"/>
    <property type="evidence" value="ECO:0007669"/>
    <property type="project" value="TreeGrafter"/>
</dbReference>
<keyword evidence="7" id="KW-1015">Disulfide bond</keyword>
<feature type="compositionally biased region" description="Basic residues" evidence="10">
    <location>
        <begin position="643"/>
        <end position="653"/>
    </location>
</feature>
<dbReference type="Pfam" id="PF01392">
    <property type="entry name" value="Fz"/>
    <property type="match status" value="1"/>
</dbReference>
<organism evidence="15 16">
    <name type="scientific">Varroa destructor</name>
    <name type="common">Honeybee mite</name>
    <dbReference type="NCBI Taxonomy" id="109461"/>
    <lineage>
        <taxon>Eukaryota</taxon>
        <taxon>Metazoa</taxon>
        <taxon>Ecdysozoa</taxon>
        <taxon>Arthropoda</taxon>
        <taxon>Chelicerata</taxon>
        <taxon>Arachnida</taxon>
        <taxon>Acari</taxon>
        <taxon>Parasitiformes</taxon>
        <taxon>Mesostigmata</taxon>
        <taxon>Gamasina</taxon>
        <taxon>Dermanyssoidea</taxon>
        <taxon>Varroidae</taxon>
        <taxon>Varroa</taxon>
    </lineage>
</organism>
<evidence type="ECO:0000256" key="4">
    <source>
        <dbReference type="ARBA" id="ARBA00022692"/>
    </source>
</evidence>
<dbReference type="Gene3D" id="1.10.2000.10">
    <property type="entry name" value="Frizzled cysteine-rich domain"/>
    <property type="match status" value="1"/>
</dbReference>
<keyword evidence="3" id="KW-0217">Developmental protein</keyword>
<feature type="chain" id="PRO_5029549193" description="Smoothened-like protein" evidence="12">
    <location>
        <begin position="29"/>
        <end position="886"/>
    </location>
</feature>
<dbReference type="PROSITE" id="PS50038">
    <property type="entry name" value="FZ"/>
    <property type="match status" value="1"/>
</dbReference>
<dbReference type="SMART" id="SM00063">
    <property type="entry name" value="FRI"/>
    <property type="match status" value="1"/>
</dbReference>
<name>A0A7M7KEY7_VARDE</name>
<keyword evidence="16" id="KW-1185">Reference proteome</keyword>
<evidence type="ECO:0000259" key="13">
    <source>
        <dbReference type="PROSITE" id="PS50038"/>
    </source>
</evidence>
<comment type="caution">
    <text evidence="9">Lacks conserved residue(s) required for the propagation of feature annotation.</text>
</comment>
<dbReference type="GO" id="GO:0005886">
    <property type="term" value="C:plasma membrane"/>
    <property type="evidence" value="ECO:0007669"/>
    <property type="project" value="TreeGrafter"/>
</dbReference>
<dbReference type="GeneID" id="111251939"/>
<reference evidence="15" key="1">
    <citation type="submission" date="2021-01" db="UniProtKB">
        <authorList>
            <consortium name="EnsemblMetazoa"/>
        </authorList>
    </citation>
    <scope>IDENTIFICATION</scope>
</reference>
<keyword evidence="4 11" id="KW-0812">Transmembrane</keyword>
<feature type="compositionally biased region" description="Polar residues" evidence="10">
    <location>
        <begin position="626"/>
        <end position="640"/>
    </location>
</feature>
<dbReference type="RefSeq" id="XP_022664827.1">
    <property type="nucleotide sequence ID" value="XM_022809092.1"/>
</dbReference>
<evidence type="ECO:0000256" key="2">
    <source>
        <dbReference type="ARBA" id="ARBA00008077"/>
    </source>
</evidence>
<evidence type="ECO:0000256" key="10">
    <source>
        <dbReference type="SAM" id="MobiDB-lite"/>
    </source>
</evidence>
<dbReference type="Pfam" id="PF01534">
    <property type="entry name" value="Frizzled"/>
    <property type="match status" value="1"/>
</dbReference>
<dbReference type="GO" id="GO:0007224">
    <property type="term" value="P:smoothened signaling pathway"/>
    <property type="evidence" value="ECO:0007669"/>
    <property type="project" value="TreeGrafter"/>
</dbReference>
<evidence type="ECO:0000256" key="1">
    <source>
        <dbReference type="ARBA" id="ARBA00004141"/>
    </source>
</evidence>
<feature type="transmembrane region" description="Helical" evidence="11">
    <location>
        <begin position="452"/>
        <end position="472"/>
    </location>
</feature>
<dbReference type="InterPro" id="IPR015526">
    <property type="entry name" value="Frizzled/SFRP"/>
</dbReference>
<evidence type="ECO:0000256" key="9">
    <source>
        <dbReference type="PROSITE-ProRule" id="PRU00090"/>
    </source>
</evidence>
<dbReference type="GO" id="GO:0005113">
    <property type="term" value="F:patched binding"/>
    <property type="evidence" value="ECO:0007669"/>
    <property type="project" value="TreeGrafter"/>
</dbReference>
<dbReference type="KEGG" id="vde:111251939"/>
<evidence type="ECO:0000256" key="5">
    <source>
        <dbReference type="ARBA" id="ARBA00022989"/>
    </source>
</evidence>
<dbReference type="GO" id="GO:0007417">
    <property type="term" value="P:central nervous system development"/>
    <property type="evidence" value="ECO:0007669"/>
    <property type="project" value="TreeGrafter"/>
</dbReference>
<dbReference type="InterPro" id="IPR020067">
    <property type="entry name" value="Frizzled_dom"/>
</dbReference>
<feature type="signal peptide" evidence="12">
    <location>
        <begin position="1"/>
        <end position="28"/>
    </location>
</feature>
<evidence type="ECO:0000313" key="15">
    <source>
        <dbReference type="EnsemblMetazoa" id="XP_022664827"/>
    </source>
</evidence>
<proteinExistence type="inferred from homology"/>
<keyword evidence="8" id="KW-0675">Receptor</keyword>
<dbReference type="SUPFAM" id="SSF63501">
    <property type="entry name" value="Frizzled cysteine-rich domain"/>
    <property type="match status" value="1"/>
</dbReference>
<dbReference type="PANTHER" id="PTHR11309:SF35">
    <property type="entry name" value="PROTEIN SMOOTHENED"/>
    <property type="match status" value="1"/>
</dbReference>
<accession>A0A7M7KEY7</accession>
<dbReference type="PROSITE" id="PS50261">
    <property type="entry name" value="G_PROTEIN_RECEP_F2_4"/>
    <property type="match status" value="1"/>
</dbReference>
<feature type="transmembrane region" description="Helical" evidence="11">
    <location>
        <begin position="357"/>
        <end position="377"/>
    </location>
</feature>
<dbReference type="GO" id="GO:0005929">
    <property type="term" value="C:cilium"/>
    <property type="evidence" value="ECO:0007669"/>
    <property type="project" value="TreeGrafter"/>
</dbReference>
<feature type="region of interest" description="Disordered" evidence="10">
    <location>
        <begin position="862"/>
        <end position="886"/>
    </location>
</feature>
<evidence type="ECO:0000256" key="6">
    <source>
        <dbReference type="ARBA" id="ARBA00023136"/>
    </source>
</evidence>
<evidence type="ECO:0000313" key="16">
    <source>
        <dbReference type="Proteomes" id="UP000594260"/>
    </source>
</evidence>
<dbReference type="InParanoid" id="A0A7M7KEY7"/>
<comment type="similarity">
    <text evidence="2">Belongs to the G-protein coupled receptor Fz/Smo family.</text>
</comment>
<dbReference type="PANTHER" id="PTHR11309">
    <property type="entry name" value="FRIZZLED"/>
    <property type="match status" value="1"/>
</dbReference>
<dbReference type="CTD" id="6608"/>
<evidence type="ECO:0000256" key="8">
    <source>
        <dbReference type="ARBA" id="ARBA00023170"/>
    </source>
</evidence>
<evidence type="ECO:0000256" key="7">
    <source>
        <dbReference type="ARBA" id="ARBA00023157"/>
    </source>
</evidence>
<feature type="transmembrane region" description="Helical" evidence="11">
    <location>
        <begin position="305"/>
        <end position="336"/>
    </location>
</feature>